<comment type="similarity">
    <text evidence="2 3">Belongs to the small heat shock protein (HSP20) family.</text>
</comment>
<sequence>MVVEEAPWKMQKKQKPQPTPRGPYTDIYVQVGILEQIPFGIDRGNNVDLSPARVDWKETPEGHVITLDVPGLKKEDLKIEVEENRTLRVSGGSKSEEEKEDDQSWETKQAQGQLNFSLAR</sequence>
<dbReference type="InterPro" id="IPR002068">
    <property type="entry name" value="A-crystallin/Hsp20_dom"/>
</dbReference>
<dbReference type="InterPro" id="IPR031107">
    <property type="entry name" value="Small_HSP"/>
</dbReference>
<dbReference type="PROSITE" id="PS01031">
    <property type="entry name" value="SHSP"/>
    <property type="match status" value="1"/>
</dbReference>
<dbReference type="InterPro" id="IPR008978">
    <property type="entry name" value="HSP20-like_chaperone"/>
</dbReference>
<feature type="compositionally biased region" description="Polar residues" evidence="4">
    <location>
        <begin position="106"/>
        <end position="120"/>
    </location>
</feature>
<dbReference type="AlphaFoldDB" id="A0AAV8T058"/>
<comment type="caution">
    <text evidence="6">The sequence shown here is derived from an EMBL/GenBank/DDBJ whole genome shotgun (WGS) entry which is preliminary data.</text>
</comment>
<evidence type="ECO:0000313" key="6">
    <source>
        <dbReference type="EMBL" id="KAJ8759680.1"/>
    </source>
</evidence>
<dbReference type="Proteomes" id="UP001159364">
    <property type="component" value="Linkage Group LG07"/>
</dbReference>
<accession>A0AAV8T058</accession>
<evidence type="ECO:0000256" key="4">
    <source>
        <dbReference type="SAM" id="MobiDB-lite"/>
    </source>
</evidence>
<evidence type="ECO:0000256" key="3">
    <source>
        <dbReference type="RuleBase" id="RU003616"/>
    </source>
</evidence>
<evidence type="ECO:0000259" key="5">
    <source>
        <dbReference type="PROSITE" id="PS01031"/>
    </source>
</evidence>
<dbReference type="EMBL" id="JAIWQS010000007">
    <property type="protein sequence ID" value="KAJ8759680.1"/>
    <property type="molecule type" value="Genomic_DNA"/>
</dbReference>
<reference evidence="6 7" key="1">
    <citation type="submission" date="2021-09" db="EMBL/GenBank/DDBJ databases">
        <title>Genomic insights and catalytic innovation underlie evolution of tropane alkaloids biosynthesis.</title>
        <authorList>
            <person name="Wang Y.-J."/>
            <person name="Tian T."/>
            <person name="Huang J.-P."/>
            <person name="Huang S.-X."/>
        </authorList>
    </citation>
    <scope>NUCLEOTIDE SEQUENCE [LARGE SCALE GENOMIC DNA]</scope>
    <source>
        <strain evidence="6">KIB-2018</strain>
        <tissue evidence="6">Leaf</tissue>
    </source>
</reference>
<keyword evidence="1" id="KW-0346">Stress response</keyword>
<protein>
    <recommendedName>
        <fullName evidence="5">SHSP domain-containing protein</fullName>
    </recommendedName>
</protein>
<evidence type="ECO:0000256" key="1">
    <source>
        <dbReference type="ARBA" id="ARBA00023016"/>
    </source>
</evidence>
<evidence type="ECO:0000313" key="7">
    <source>
        <dbReference type="Proteomes" id="UP001159364"/>
    </source>
</evidence>
<feature type="region of interest" description="Disordered" evidence="4">
    <location>
        <begin position="1"/>
        <end position="23"/>
    </location>
</feature>
<proteinExistence type="inferred from homology"/>
<dbReference type="Pfam" id="PF00011">
    <property type="entry name" value="HSP20"/>
    <property type="match status" value="1"/>
</dbReference>
<feature type="region of interest" description="Disordered" evidence="4">
    <location>
        <begin position="86"/>
        <end position="120"/>
    </location>
</feature>
<keyword evidence="7" id="KW-1185">Reference proteome</keyword>
<dbReference type="PANTHER" id="PTHR11527">
    <property type="entry name" value="HEAT-SHOCK PROTEIN 20 FAMILY MEMBER"/>
    <property type="match status" value="1"/>
</dbReference>
<gene>
    <name evidence="6" type="ORF">K2173_009772</name>
</gene>
<dbReference type="SUPFAM" id="SSF49764">
    <property type="entry name" value="HSP20-like chaperones"/>
    <property type="match status" value="1"/>
</dbReference>
<feature type="domain" description="SHSP" evidence="5">
    <location>
        <begin position="44"/>
        <end position="120"/>
    </location>
</feature>
<name>A0AAV8T058_9ROSI</name>
<dbReference type="Gene3D" id="2.60.40.790">
    <property type="match status" value="1"/>
</dbReference>
<organism evidence="6 7">
    <name type="scientific">Erythroxylum novogranatense</name>
    <dbReference type="NCBI Taxonomy" id="1862640"/>
    <lineage>
        <taxon>Eukaryota</taxon>
        <taxon>Viridiplantae</taxon>
        <taxon>Streptophyta</taxon>
        <taxon>Embryophyta</taxon>
        <taxon>Tracheophyta</taxon>
        <taxon>Spermatophyta</taxon>
        <taxon>Magnoliopsida</taxon>
        <taxon>eudicotyledons</taxon>
        <taxon>Gunneridae</taxon>
        <taxon>Pentapetalae</taxon>
        <taxon>rosids</taxon>
        <taxon>fabids</taxon>
        <taxon>Malpighiales</taxon>
        <taxon>Erythroxylaceae</taxon>
        <taxon>Erythroxylum</taxon>
    </lineage>
</organism>
<evidence type="ECO:0000256" key="2">
    <source>
        <dbReference type="PROSITE-ProRule" id="PRU00285"/>
    </source>
</evidence>